<dbReference type="PROSITE" id="PS51778">
    <property type="entry name" value="VAST"/>
    <property type="match status" value="1"/>
</dbReference>
<feature type="region of interest" description="Disordered" evidence="6">
    <location>
        <begin position="1121"/>
        <end position="1144"/>
    </location>
</feature>
<reference evidence="10 11" key="1">
    <citation type="submission" date="2024-04" db="EMBL/GenBank/DDBJ databases">
        <title>genome sequences of Mucor flavus KT1a and Helicostylum pulchrum KT1b strains isolation_sourced from the surface of a dry-aged beef.</title>
        <authorList>
            <person name="Toyotome T."/>
            <person name="Hosono M."/>
            <person name="Torimaru M."/>
            <person name="Fukuda K."/>
            <person name="Mikami N."/>
        </authorList>
    </citation>
    <scope>NUCLEOTIDE SEQUENCE [LARGE SCALE GENOMIC DNA]</scope>
    <source>
        <strain evidence="10 11">KT1b</strain>
    </source>
</reference>
<protein>
    <recommendedName>
        <fullName evidence="12">Autophagy-related protein 26</fullName>
    </recommendedName>
</protein>
<evidence type="ECO:0000259" key="8">
    <source>
        <dbReference type="PROSITE" id="PS50003"/>
    </source>
</evidence>
<evidence type="ECO:0008006" key="12">
    <source>
        <dbReference type="Google" id="ProtNLM"/>
    </source>
</evidence>
<dbReference type="Gene3D" id="1.20.1270.60">
    <property type="entry name" value="Arfaptin homology (AH) domain/BAR domain"/>
    <property type="match status" value="1"/>
</dbReference>
<keyword evidence="2 7" id="KW-0812">Transmembrane</keyword>
<evidence type="ECO:0000256" key="4">
    <source>
        <dbReference type="ARBA" id="ARBA00023136"/>
    </source>
</evidence>
<evidence type="ECO:0000256" key="5">
    <source>
        <dbReference type="SAM" id="Coils"/>
    </source>
</evidence>
<comment type="caution">
    <text evidence="10">The sequence shown here is derived from an EMBL/GenBank/DDBJ whole genome shotgun (WGS) entry which is preliminary data.</text>
</comment>
<sequence length="1356" mass="152967">MEEPAFQPIITLFDAVTDSPVYRSSVYRYDEQLELLEQWLDSLSRHLKLYTERLNKLNLETVSLCQKAIPQGIDETLIDPNFTGAVMNSFTDALQTSLSFKSKLVSNLEECLISPIQQFVKTHLKEFKAFRKQHEKALEQYESQLLKYSTIHKTKEPSSIREAAFRLHEARKEYVKMSGQHVLRILNFRSLLEHCLVERFSAATLAQRDFYNDIQLWANLDAALAYWKQWLEDDKFTCSYQLHQQQIARKRLEEEYIKLTAPDHELEKYIPTMTSEQSDAAAALANSKWGYLFVRVSRHSWVRKWFFIHSGYFGSCQLDSNKHSIIIDTRYKLSEGELTVFADTDRRFCFQISFAQSGYVLQAETEKTMQDWITTFTRNKNDIVIRSPSLRIKSKSSPTTALSSPSASSPKIVQDSSSSSSFSSNISSISVNQRSTSLAIAEGSLTLSKNYSDQGSSIVMVSTTPDSEATLENSSSLTPLLVWEAARITSTSAKKLPSSSWGIPWALVPTMVNLTQDTNAAHESAPPDLPQVIWPAKPVLVDIPKITIAGYTDKMNAQNRELRRLFSGVQSQEVVLDVFGGCLRKKAARDTPTAQEIESAKSSLNWPGADAYENQLVSQLSKAGLDSPSSFGYAYTGRGFITQDTLWFYSCILMSCINTVAILLKDIDEIKVVKDTSLSSLSTEAARSMNSDLVIAIYLVHNEKNEIQDPIIIGTMMDDIDMVAEKLRFAVKNAKNDEPMQIRNIYTKIANLSSSLSSHKSVVLDVPLTFNSAIKSVPQSQSTTTKLFHKRPHAATVGQESKVNAASILKTNNRQRGDSEPLRVTPIEKKKKAVVEAPKPVEDPDMPPSHIHVPNGPVECNCDDHLEKETQQATLPISAKRCYELLFSNEKTAPPSNGGVWKAKTNAIEGHDLTVTKWSMSDGKMQRTLKYMMPVSNPIVRMKEAEVVETQVLISKEEYIRYTVQISTKTASLPYSDAFIPCVRYCITWVSKSECQLTVNIGVKWVKSVLVRGIVTRAALKGMTDSIGLFVPIIKSVAESMKDYSKEPTLLIQAGSSSIAETSLHGGMDSVVEEEDNDEAESVHFADHDQVIETDQAMSPPANITPAVSYSRKIETSQPVKREAVVVDSQKRPKQHARSVSTSTAKETTKLSDYIVDLVSSHLIPVATAVLFMFTIYMMIAWYRSSPRMMEESKVHLQHNTSAPEVNYQFETRPVKKSKSRSVYIRDLDEGFLKNTILPPYAKSESYQLFLNTKNESNDKDNEIYNNRWYSVEHYRLAIDLDISRERIAMLRHDMLVIFQVLNKIDSQLVESEFANWLLDTRLKCKHYPSLPEQDSRSEKAVVLCNDIKAQLDRLF</sequence>
<dbReference type="InterPro" id="IPR031968">
    <property type="entry name" value="VASt"/>
</dbReference>
<organism evidence="10 11">
    <name type="scientific">Helicostylum pulchrum</name>
    <dbReference type="NCBI Taxonomy" id="562976"/>
    <lineage>
        <taxon>Eukaryota</taxon>
        <taxon>Fungi</taxon>
        <taxon>Fungi incertae sedis</taxon>
        <taxon>Mucoromycota</taxon>
        <taxon>Mucoromycotina</taxon>
        <taxon>Mucoromycetes</taxon>
        <taxon>Mucorales</taxon>
        <taxon>Mucorineae</taxon>
        <taxon>Mucoraceae</taxon>
        <taxon>Helicostylum</taxon>
    </lineage>
</organism>
<dbReference type="Pfam" id="PF16016">
    <property type="entry name" value="VASt"/>
    <property type="match status" value="1"/>
</dbReference>
<evidence type="ECO:0000313" key="10">
    <source>
        <dbReference type="EMBL" id="GAA5806224.1"/>
    </source>
</evidence>
<keyword evidence="11" id="KW-1185">Reference proteome</keyword>
<feature type="coiled-coil region" evidence="5">
    <location>
        <begin position="124"/>
        <end position="151"/>
    </location>
</feature>
<dbReference type="PROSITE" id="PS50003">
    <property type="entry name" value="PH_DOMAIN"/>
    <property type="match status" value="1"/>
</dbReference>
<dbReference type="Pfam" id="PF16746">
    <property type="entry name" value="BAR_3"/>
    <property type="match status" value="1"/>
</dbReference>
<comment type="subcellular location">
    <subcellularLocation>
        <location evidence="1">Membrane</location>
    </subcellularLocation>
</comment>
<evidence type="ECO:0000256" key="6">
    <source>
        <dbReference type="SAM" id="MobiDB-lite"/>
    </source>
</evidence>
<feature type="domain" description="VASt" evidence="9">
    <location>
        <begin position="866"/>
        <end position="1042"/>
    </location>
</feature>
<feature type="transmembrane region" description="Helical" evidence="7">
    <location>
        <begin position="1163"/>
        <end position="1183"/>
    </location>
</feature>
<dbReference type="PANTHER" id="PTHR23319:SF4">
    <property type="entry name" value="GRAM DOMAIN CONTAINING 1B, ISOFORM E"/>
    <property type="match status" value="1"/>
</dbReference>
<proteinExistence type="predicted"/>
<dbReference type="EMBL" id="BAABUJ010000059">
    <property type="protein sequence ID" value="GAA5806224.1"/>
    <property type="molecule type" value="Genomic_DNA"/>
</dbReference>
<evidence type="ECO:0000256" key="2">
    <source>
        <dbReference type="ARBA" id="ARBA00022692"/>
    </source>
</evidence>
<dbReference type="InterPro" id="IPR001849">
    <property type="entry name" value="PH_domain"/>
</dbReference>
<dbReference type="InterPro" id="IPR004148">
    <property type="entry name" value="BAR_dom"/>
</dbReference>
<dbReference type="InterPro" id="IPR011993">
    <property type="entry name" value="PH-like_dom_sf"/>
</dbReference>
<feature type="region of interest" description="Disordered" evidence="6">
    <location>
        <begin position="394"/>
        <end position="425"/>
    </location>
</feature>
<evidence type="ECO:0000313" key="11">
    <source>
        <dbReference type="Proteomes" id="UP001476247"/>
    </source>
</evidence>
<gene>
    <name evidence="10" type="ORF">HPULCUR_011755</name>
</gene>
<evidence type="ECO:0000256" key="1">
    <source>
        <dbReference type="ARBA" id="ARBA00004370"/>
    </source>
</evidence>
<dbReference type="SUPFAM" id="SSF103657">
    <property type="entry name" value="BAR/IMD domain-like"/>
    <property type="match status" value="1"/>
</dbReference>
<feature type="compositionally biased region" description="Basic and acidic residues" evidence="6">
    <location>
        <begin position="1121"/>
        <end position="1131"/>
    </location>
</feature>
<evidence type="ECO:0000256" key="3">
    <source>
        <dbReference type="ARBA" id="ARBA00022989"/>
    </source>
</evidence>
<feature type="compositionally biased region" description="Low complexity" evidence="6">
    <location>
        <begin position="395"/>
        <end position="425"/>
    </location>
</feature>
<dbReference type="Gene3D" id="2.30.29.30">
    <property type="entry name" value="Pleckstrin-homology domain (PH domain)/Phosphotyrosine-binding domain (PTB)"/>
    <property type="match status" value="1"/>
</dbReference>
<accession>A0ABP9YH09</accession>
<evidence type="ECO:0000256" key="7">
    <source>
        <dbReference type="SAM" id="Phobius"/>
    </source>
</evidence>
<dbReference type="Pfam" id="PF00169">
    <property type="entry name" value="PH"/>
    <property type="match status" value="1"/>
</dbReference>
<dbReference type="InterPro" id="IPR051482">
    <property type="entry name" value="Cholesterol_transport"/>
</dbReference>
<evidence type="ECO:0000259" key="9">
    <source>
        <dbReference type="PROSITE" id="PS51778"/>
    </source>
</evidence>
<keyword evidence="4 7" id="KW-0472">Membrane</keyword>
<dbReference type="InterPro" id="IPR027267">
    <property type="entry name" value="AH/BAR_dom_sf"/>
</dbReference>
<keyword evidence="3 7" id="KW-1133">Transmembrane helix</keyword>
<dbReference type="PANTHER" id="PTHR23319">
    <property type="entry name" value="GRAM DOMAIN CONTAINING 1B, ISOFORM E"/>
    <property type="match status" value="1"/>
</dbReference>
<dbReference type="Proteomes" id="UP001476247">
    <property type="component" value="Unassembled WGS sequence"/>
</dbReference>
<dbReference type="SUPFAM" id="SSF50729">
    <property type="entry name" value="PH domain-like"/>
    <property type="match status" value="1"/>
</dbReference>
<dbReference type="SMART" id="SM00233">
    <property type="entry name" value="PH"/>
    <property type="match status" value="1"/>
</dbReference>
<keyword evidence="5" id="KW-0175">Coiled coil</keyword>
<name>A0ABP9YH09_9FUNG</name>
<feature type="domain" description="PH" evidence="8">
    <location>
        <begin position="285"/>
        <end position="381"/>
    </location>
</feature>